<dbReference type="NCBIfam" id="TIGR01367">
    <property type="entry name" value="pyrE_Therm"/>
    <property type="match status" value="1"/>
</dbReference>
<keyword evidence="5 7" id="KW-0460">Magnesium</keyword>
<keyword evidence="3 7" id="KW-0328">Glycosyltransferase</keyword>
<evidence type="ECO:0000313" key="10">
    <source>
        <dbReference type="Proteomes" id="UP000532373"/>
    </source>
</evidence>
<dbReference type="AlphaFoldDB" id="A0A8E1WFY9"/>
<name>A0A8E1WFY9_9HYPH</name>
<dbReference type="InterPro" id="IPR023031">
    <property type="entry name" value="OPRT"/>
</dbReference>
<comment type="pathway">
    <text evidence="1 7">Pyrimidine metabolism; UMP biosynthesis via de novo pathway; UMP from orotate: step 1/2.</text>
</comment>
<evidence type="ECO:0000256" key="2">
    <source>
        <dbReference type="ARBA" id="ARBA00011971"/>
    </source>
</evidence>
<dbReference type="EMBL" id="JACHGI010000004">
    <property type="protein sequence ID" value="MBB6466826.1"/>
    <property type="molecule type" value="Genomic_DNA"/>
</dbReference>
<dbReference type="PANTHER" id="PTHR19278:SF9">
    <property type="entry name" value="URIDINE 5'-MONOPHOSPHATE SYNTHASE"/>
    <property type="match status" value="1"/>
</dbReference>
<dbReference type="UniPathway" id="UPA00070">
    <property type="reaction ID" value="UER00119"/>
</dbReference>
<dbReference type="Pfam" id="PF00156">
    <property type="entry name" value="Pribosyltran"/>
    <property type="match status" value="1"/>
</dbReference>
<dbReference type="InterPro" id="IPR029057">
    <property type="entry name" value="PRTase-like"/>
</dbReference>
<evidence type="ECO:0000256" key="7">
    <source>
        <dbReference type="HAMAP-Rule" id="MF_01208"/>
    </source>
</evidence>
<dbReference type="CDD" id="cd06223">
    <property type="entry name" value="PRTases_typeI"/>
    <property type="match status" value="1"/>
</dbReference>
<feature type="binding site" evidence="7">
    <location>
        <position position="149"/>
    </location>
    <ligand>
        <name>orotate</name>
        <dbReference type="ChEBI" id="CHEBI:30839"/>
    </ligand>
</feature>
<comment type="caution">
    <text evidence="9">The sequence shown here is derived from an EMBL/GenBank/DDBJ whole genome shotgun (WGS) entry which is preliminary data.</text>
</comment>
<protein>
    <recommendedName>
        <fullName evidence="2 7">Orotate phosphoribosyltransferase</fullName>
        <shortName evidence="7">OPRT</shortName>
        <shortName evidence="7">OPRTase</shortName>
        <ecNumber evidence="2 7">2.4.2.10</ecNumber>
    </recommendedName>
</protein>
<dbReference type="GO" id="GO:0019856">
    <property type="term" value="P:pyrimidine nucleobase biosynthetic process"/>
    <property type="evidence" value="ECO:0007669"/>
    <property type="project" value="InterPro"/>
</dbReference>
<dbReference type="Proteomes" id="UP000532373">
    <property type="component" value="Unassembled WGS sequence"/>
</dbReference>
<dbReference type="Gene3D" id="3.40.50.2020">
    <property type="match status" value="1"/>
</dbReference>
<accession>A0A8E1WFY9</accession>
<feature type="domain" description="Phosphoribosyltransferase" evidence="8">
    <location>
        <begin position="46"/>
        <end position="155"/>
    </location>
</feature>
<dbReference type="InterPro" id="IPR006273">
    <property type="entry name" value="Orotate_PRibTrfase_bac"/>
</dbReference>
<comment type="function">
    <text evidence="7">Catalyzes the transfer of a ribosyl phosphate group from 5-phosphoribose 1-diphosphate to orotate, leading to the formation of orotidine monophosphate (OMP).</text>
</comment>
<comment type="subunit">
    <text evidence="7">Homodimer.</text>
</comment>
<evidence type="ECO:0000256" key="4">
    <source>
        <dbReference type="ARBA" id="ARBA00022679"/>
    </source>
</evidence>
<feature type="binding site" description="in other chain" evidence="7">
    <location>
        <begin position="117"/>
        <end position="125"/>
    </location>
    <ligand>
        <name>5-phospho-alpha-D-ribose 1-diphosphate</name>
        <dbReference type="ChEBI" id="CHEBI:58017"/>
        <note>ligand shared between dimeric partners</note>
    </ligand>
</feature>
<comment type="catalytic activity">
    <reaction evidence="7">
        <text>orotidine 5'-phosphate + diphosphate = orotate + 5-phospho-alpha-D-ribose 1-diphosphate</text>
        <dbReference type="Rhea" id="RHEA:10380"/>
        <dbReference type="ChEBI" id="CHEBI:30839"/>
        <dbReference type="ChEBI" id="CHEBI:33019"/>
        <dbReference type="ChEBI" id="CHEBI:57538"/>
        <dbReference type="ChEBI" id="CHEBI:58017"/>
        <dbReference type="EC" id="2.4.2.10"/>
    </reaction>
</comment>
<dbReference type="GO" id="GO:0000287">
    <property type="term" value="F:magnesium ion binding"/>
    <property type="evidence" value="ECO:0007669"/>
    <property type="project" value="UniProtKB-UniRule"/>
</dbReference>
<comment type="cofactor">
    <cofactor evidence="7">
        <name>Mg(2+)</name>
        <dbReference type="ChEBI" id="CHEBI:18420"/>
    </cofactor>
</comment>
<dbReference type="SUPFAM" id="SSF53271">
    <property type="entry name" value="PRTase-like"/>
    <property type="match status" value="1"/>
</dbReference>
<keyword evidence="6 7" id="KW-0665">Pyrimidine biosynthesis</keyword>
<reference evidence="9 10" key="1">
    <citation type="submission" date="2020-08" db="EMBL/GenBank/DDBJ databases">
        <title>Genomic Encyclopedia of Type Strains, Phase IV (KMG-IV): sequencing the most valuable type-strain genomes for metagenomic binning, comparative biology and taxonomic classification.</title>
        <authorList>
            <person name="Goeker M."/>
        </authorList>
    </citation>
    <scope>NUCLEOTIDE SEQUENCE [LARGE SCALE GENOMIC DNA]</scope>
    <source>
        <strain evidence="9 10">DSM 17454</strain>
    </source>
</reference>
<comment type="similarity">
    <text evidence="7">Belongs to the purine/pyrimidine phosphoribosyltransferase family. PyrE subfamily.</text>
</comment>
<evidence type="ECO:0000256" key="3">
    <source>
        <dbReference type="ARBA" id="ARBA00022676"/>
    </source>
</evidence>
<feature type="binding site" evidence="7">
    <location>
        <position position="121"/>
    </location>
    <ligand>
        <name>orotate</name>
        <dbReference type="ChEBI" id="CHEBI:30839"/>
    </ligand>
</feature>
<dbReference type="EC" id="2.4.2.10" evidence="2 7"/>
<dbReference type="InterPro" id="IPR000836">
    <property type="entry name" value="PRTase_dom"/>
</dbReference>
<dbReference type="GO" id="GO:0044205">
    <property type="term" value="P:'de novo' UMP biosynthetic process"/>
    <property type="evidence" value="ECO:0007669"/>
    <property type="project" value="UniProtKB-UniRule"/>
</dbReference>
<evidence type="ECO:0000256" key="1">
    <source>
        <dbReference type="ARBA" id="ARBA00004889"/>
    </source>
</evidence>
<evidence type="ECO:0000256" key="5">
    <source>
        <dbReference type="ARBA" id="ARBA00022842"/>
    </source>
</evidence>
<evidence type="ECO:0000259" key="8">
    <source>
        <dbReference type="Pfam" id="PF00156"/>
    </source>
</evidence>
<keyword evidence="4 7" id="KW-0808">Transferase</keyword>
<dbReference type="PANTHER" id="PTHR19278">
    <property type="entry name" value="OROTATE PHOSPHORIBOSYLTRANSFERASE"/>
    <property type="match status" value="1"/>
</dbReference>
<gene>
    <name evidence="7" type="primary">pyrE</name>
    <name evidence="9" type="ORF">HNQ96_002702</name>
</gene>
<dbReference type="HAMAP" id="MF_01208">
    <property type="entry name" value="PyrE"/>
    <property type="match status" value="1"/>
</dbReference>
<proteinExistence type="inferred from homology"/>
<evidence type="ECO:0000256" key="6">
    <source>
        <dbReference type="ARBA" id="ARBA00022975"/>
    </source>
</evidence>
<comment type="caution">
    <text evidence="7">Lacks conserved residue(s) required for the propagation of feature annotation.</text>
</comment>
<dbReference type="GO" id="GO:0004588">
    <property type="term" value="F:orotate phosphoribosyltransferase activity"/>
    <property type="evidence" value="ECO:0007669"/>
    <property type="project" value="UniProtKB-UniRule"/>
</dbReference>
<sequence>MMQTSEVLDIFRSAGAVLEGHFILTSGLRSPVFLQKARVFMHADKTEALCRALADKIRTEVTGDIDYVVGPAIGGLIPAYETSRHLKVPAIWVEREQGTFRLRRFEIEKGARVVIVEDIVTTGLSIRETIACLSELGAEVVAAACIIDRSAGKSDVGVPLVALAEYEVPAYPADQLPPELAAIPAIKPGSRNI</sequence>
<organism evidence="9 10">
    <name type="scientific">Aminobacter carboxidus</name>
    <dbReference type="NCBI Taxonomy" id="376165"/>
    <lineage>
        <taxon>Bacteria</taxon>
        <taxon>Pseudomonadati</taxon>
        <taxon>Pseudomonadota</taxon>
        <taxon>Alphaproteobacteria</taxon>
        <taxon>Hyphomicrobiales</taxon>
        <taxon>Phyllobacteriaceae</taxon>
        <taxon>Aminobacter</taxon>
    </lineage>
</organism>
<evidence type="ECO:0000313" key="9">
    <source>
        <dbReference type="EMBL" id="MBB6466826.1"/>
    </source>
</evidence>